<dbReference type="EMBL" id="KZ821626">
    <property type="protein sequence ID" value="PYH68531.1"/>
    <property type="molecule type" value="Genomic_DNA"/>
</dbReference>
<keyword evidence="2" id="KW-1185">Reference proteome</keyword>
<reference evidence="1" key="1">
    <citation type="submission" date="2016-12" db="EMBL/GenBank/DDBJ databases">
        <title>The genomes of Aspergillus section Nigri reveals drivers in fungal speciation.</title>
        <authorList>
            <consortium name="DOE Joint Genome Institute"/>
            <person name="Vesth T.C."/>
            <person name="Nybo J."/>
            <person name="Theobald S."/>
            <person name="Brandl J."/>
            <person name="Frisvad J.C."/>
            <person name="Nielsen K.F."/>
            <person name="Lyhne E.K."/>
            <person name="Kogle M.E."/>
            <person name="Kuo A."/>
            <person name="Riley R."/>
            <person name="Clum A."/>
            <person name="Nolan M."/>
            <person name="Lipzen A."/>
            <person name="Salamov A."/>
            <person name="Henrissat B."/>
            <person name="Wiebenga A."/>
            <person name="De Vries R.P."/>
            <person name="Grigoriev I.V."/>
            <person name="Mortensen U.H."/>
            <person name="Andersen M.R."/>
            <person name="Baker S.E."/>
        </authorList>
    </citation>
    <scope>NUCLEOTIDE SEQUENCE [LARGE SCALE GENOMIC DNA]</scope>
    <source>
        <strain evidence="1">CBS 113365</strain>
    </source>
</reference>
<dbReference type="RefSeq" id="XP_025562325.1">
    <property type="nucleotide sequence ID" value="XM_025712987.1"/>
</dbReference>
<dbReference type="AlphaFoldDB" id="A0A319B9E2"/>
<gene>
    <name evidence="1" type="ORF">BO88DRAFT_58988</name>
</gene>
<organism evidence="1 2">
    <name type="scientific">Aspergillus vadensis (strain CBS 113365 / IMI 142717 / IBT 24658)</name>
    <dbReference type="NCBI Taxonomy" id="1448311"/>
    <lineage>
        <taxon>Eukaryota</taxon>
        <taxon>Fungi</taxon>
        <taxon>Dikarya</taxon>
        <taxon>Ascomycota</taxon>
        <taxon>Pezizomycotina</taxon>
        <taxon>Eurotiomycetes</taxon>
        <taxon>Eurotiomycetidae</taxon>
        <taxon>Eurotiales</taxon>
        <taxon>Aspergillaceae</taxon>
        <taxon>Aspergillus</taxon>
        <taxon>Aspergillus subgen. Circumdati</taxon>
    </lineage>
</organism>
<protein>
    <submittedName>
        <fullName evidence="1">Uncharacterized protein</fullName>
    </submittedName>
</protein>
<sequence length="108" mass="11597">MAGGYNRSSLQANNVIIGDGNPEFATKGLQISRTGLAEGHPSSCPITPVCSLQTGSTRPAGCDRQCHALINDHSNLLDLRTDQVLPFVVRPGHGIGLFVLMEAEQRHY</sequence>
<proteinExistence type="predicted"/>
<evidence type="ECO:0000313" key="1">
    <source>
        <dbReference type="EMBL" id="PYH68531.1"/>
    </source>
</evidence>
<evidence type="ECO:0000313" key="2">
    <source>
        <dbReference type="Proteomes" id="UP000248405"/>
    </source>
</evidence>
<dbReference type="Proteomes" id="UP000248405">
    <property type="component" value="Unassembled WGS sequence"/>
</dbReference>
<name>A0A319B9E2_ASPVC</name>
<accession>A0A319B9E2</accession>
<dbReference type="GeneID" id="37217579"/>